<dbReference type="PIRSF" id="PIRSF000729">
    <property type="entry name" value="GK"/>
    <property type="match status" value="1"/>
</dbReference>
<evidence type="ECO:0000313" key="11">
    <source>
        <dbReference type="Proteomes" id="UP000239663"/>
    </source>
</evidence>
<dbReference type="InterPro" id="IPR036393">
    <property type="entry name" value="AceGlu_kinase-like_sf"/>
</dbReference>
<dbReference type="PROSITE" id="PS50890">
    <property type="entry name" value="PUA"/>
    <property type="match status" value="1"/>
</dbReference>
<dbReference type="InterPro" id="IPR011529">
    <property type="entry name" value="Glu_5kinase"/>
</dbReference>
<dbReference type="SUPFAM" id="SSF53633">
    <property type="entry name" value="Carbamate kinase-like"/>
    <property type="match status" value="1"/>
</dbReference>
<dbReference type="GO" id="GO:0004349">
    <property type="term" value="F:glutamate 5-kinase activity"/>
    <property type="evidence" value="ECO:0007669"/>
    <property type="project" value="UniProtKB-UniRule"/>
</dbReference>
<dbReference type="Gene3D" id="2.30.130.10">
    <property type="entry name" value="PUA domain"/>
    <property type="match status" value="1"/>
</dbReference>
<dbReference type="Pfam" id="PF00696">
    <property type="entry name" value="AA_kinase"/>
    <property type="match status" value="1"/>
</dbReference>
<comment type="catalytic activity">
    <reaction evidence="8">
        <text>L-glutamate + ATP = L-glutamyl 5-phosphate + ADP</text>
        <dbReference type="Rhea" id="RHEA:14877"/>
        <dbReference type="ChEBI" id="CHEBI:29985"/>
        <dbReference type="ChEBI" id="CHEBI:30616"/>
        <dbReference type="ChEBI" id="CHEBI:58274"/>
        <dbReference type="ChEBI" id="CHEBI:456216"/>
        <dbReference type="EC" id="2.7.2.11"/>
    </reaction>
</comment>
<feature type="domain" description="PUA" evidence="9">
    <location>
        <begin position="277"/>
        <end position="355"/>
    </location>
</feature>
<feature type="binding site" evidence="8">
    <location>
        <position position="49"/>
    </location>
    <ligand>
        <name>substrate</name>
    </ligand>
</feature>
<dbReference type="InterPro" id="IPR041739">
    <property type="entry name" value="G5K_ProB"/>
</dbReference>
<dbReference type="GO" id="GO:0005524">
    <property type="term" value="F:ATP binding"/>
    <property type="evidence" value="ECO:0007669"/>
    <property type="project" value="UniProtKB-KW"/>
</dbReference>
<proteinExistence type="inferred from homology"/>
<comment type="function">
    <text evidence="8">Catalyzes the transfer of a phosphate group to glutamate to form L-glutamate 5-phosphate.</text>
</comment>
<feature type="binding site" evidence="8">
    <location>
        <position position="9"/>
    </location>
    <ligand>
        <name>ATP</name>
        <dbReference type="ChEBI" id="CHEBI:30616"/>
    </ligand>
</feature>
<reference evidence="10 11" key="1">
    <citation type="submission" date="2017-12" db="EMBL/GenBank/DDBJ databases">
        <title>Taxonomic description and draft genome of Pradoshia cofamensis Gen. nov., sp. nov., a thermotolerant bacillale isolated from anterior gut of earthworm Eisenia fetida.</title>
        <authorList>
            <person name="Saha T."/>
            <person name="Chakraborty R."/>
        </authorList>
    </citation>
    <scope>NUCLEOTIDE SEQUENCE [LARGE SCALE GENOMIC DNA]</scope>
    <source>
        <strain evidence="10 11">EAG3</strain>
    </source>
</reference>
<dbReference type="PANTHER" id="PTHR43654:SF1">
    <property type="entry name" value="ISOPENTENYL PHOSPHATE KINASE"/>
    <property type="match status" value="1"/>
</dbReference>
<sequence length="374" mass="40275">MSKKRIVLKIGSSSLTNSKGEIDEQKFMDHIKAIAALRSFGHEIVLVSSGAVAAGFRALGYPGRPVTLKGKQAAAAVGQSLLIQNYMLKLGQYKITPAQILLTRADFSIKERYKNAYSTLEELLGRGIIPIINENDTVSVAELTFGDNDMLSALVSGLVHAEQLIILTDINGVYDSHPAKNKMAKRFDQIDEVTSPLLSIAEGSGTKIGTGGMLSKLLAARTANSLGVKVFIGSGHGENKLLNIMAGCGDGTYVGGENLSSLKNTKQWIAFHSAVTGRIFVDEGAEQALLNRGSSLLPAGIQKLSGSFEKGDVVEVHGKSGLLGKGEVLYPSYILERMIGKQSTELAYGTNMSMEIIHRDQWVTIPRERKIINE</sequence>
<dbReference type="Proteomes" id="UP000239663">
    <property type="component" value="Unassembled WGS sequence"/>
</dbReference>
<keyword evidence="4 8" id="KW-0808">Transferase</keyword>
<dbReference type="RefSeq" id="WP_104848261.1">
    <property type="nucleotide sequence ID" value="NZ_PKOZ01000001.1"/>
</dbReference>
<dbReference type="PRINTS" id="PR00474">
    <property type="entry name" value="GLU5KINASE"/>
</dbReference>
<dbReference type="GO" id="GO:0005829">
    <property type="term" value="C:cytosol"/>
    <property type="evidence" value="ECO:0007669"/>
    <property type="project" value="TreeGrafter"/>
</dbReference>
<dbReference type="FunFam" id="3.40.1160.10:FF:000018">
    <property type="entry name" value="Glutamate 5-kinase"/>
    <property type="match status" value="1"/>
</dbReference>
<feature type="binding site" evidence="8">
    <location>
        <position position="136"/>
    </location>
    <ligand>
        <name>substrate</name>
    </ligand>
</feature>
<feature type="binding site" evidence="8">
    <location>
        <begin position="210"/>
        <end position="216"/>
    </location>
    <ligand>
        <name>ATP</name>
        <dbReference type="ChEBI" id="CHEBI:30616"/>
    </ligand>
</feature>
<evidence type="ECO:0000256" key="5">
    <source>
        <dbReference type="ARBA" id="ARBA00022741"/>
    </source>
</evidence>
<dbReference type="PROSITE" id="PS00902">
    <property type="entry name" value="GLUTAMATE_5_KINASE"/>
    <property type="match status" value="1"/>
</dbReference>
<dbReference type="PANTHER" id="PTHR43654">
    <property type="entry name" value="GLUTAMATE 5-KINASE"/>
    <property type="match status" value="1"/>
</dbReference>
<accession>A0A2S7N565</accession>
<dbReference type="InterPro" id="IPR001057">
    <property type="entry name" value="Glu/AcGlu_kinase"/>
</dbReference>
<keyword evidence="3 8" id="KW-0641">Proline biosynthesis</keyword>
<keyword evidence="1 8" id="KW-0963">Cytoplasm</keyword>
<dbReference type="SUPFAM" id="SSF88697">
    <property type="entry name" value="PUA domain-like"/>
    <property type="match status" value="1"/>
</dbReference>
<comment type="caution">
    <text evidence="10">The sequence shown here is derived from an EMBL/GenBank/DDBJ whole genome shotgun (WGS) entry which is preliminary data.</text>
</comment>
<dbReference type="OrthoDB" id="9804434at2"/>
<comment type="pathway">
    <text evidence="8">Amino-acid biosynthesis; L-proline biosynthesis; L-glutamate 5-semialdehyde from L-glutamate: step 1/2.</text>
</comment>
<dbReference type="InterPro" id="IPR015947">
    <property type="entry name" value="PUA-like_sf"/>
</dbReference>
<evidence type="ECO:0000256" key="3">
    <source>
        <dbReference type="ARBA" id="ARBA00022650"/>
    </source>
</evidence>
<gene>
    <name evidence="8" type="primary">proB</name>
    <name evidence="10" type="ORF">CYL18_04645</name>
</gene>
<dbReference type="InterPro" id="IPR002478">
    <property type="entry name" value="PUA"/>
</dbReference>
<dbReference type="GO" id="GO:0003723">
    <property type="term" value="F:RNA binding"/>
    <property type="evidence" value="ECO:0007669"/>
    <property type="project" value="InterPro"/>
</dbReference>
<dbReference type="SMART" id="SM00359">
    <property type="entry name" value="PUA"/>
    <property type="match status" value="1"/>
</dbReference>
<keyword evidence="11" id="KW-1185">Reference proteome</keyword>
<feature type="binding site" evidence="8">
    <location>
        <position position="148"/>
    </location>
    <ligand>
        <name>substrate</name>
    </ligand>
</feature>
<keyword evidence="6 8" id="KW-0418">Kinase</keyword>
<dbReference type="HAMAP" id="MF_00456">
    <property type="entry name" value="ProB"/>
    <property type="match status" value="1"/>
</dbReference>
<organism evidence="10 11">
    <name type="scientific">Pradoshia eiseniae</name>
    <dbReference type="NCBI Taxonomy" id="2064768"/>
    <lineage>
        <taxon>Bacteria</taxon>
        <taxon>Bacillati</taxon>
        <taxon>Bacillota</taxon>
        <taxon>Bacilli</taxon>
        <taxon>Bacillales</taxon>
        <taxon>Bacillaceae</taxon>
        <taxon>Pradoshia</taxon>
    </lineage>
</organism>
<comment type="subcellular location">
    <subcellularLocation>
        <location evidence="8">Cytoplasm</location>
    </subcellularLocation>
</comment>
<evidence type="ECO:0000256" key="2">
    <source>
        <dbReference type="ARBA" id="ARBA00022605"/>
    </source>
</evidence>
<evidence type="ECO:0000256" key="4">
    <source>
        <dbReference type="ARBA" id="ARBA00022679"/>
    </source>
</evidence>
<dbReference type="Gene3D" id="3.40.1160.10">
    <property type="entry name" value="Acetylglutamate kinase-like"/>
    <property type="match status" value="1"/>
</dbReference>
<evidence type="ECO:0000256" key="8">
    <source>
        <dbReference type="HAMAP-Rule" id="MF_00456"/>
    </source>
</evidence>
<dbReference type="NCBIfam" id="TIGR01027">
    <property type="entry name" value="proB"/>
    <property type="match status" value="1"/>
</dbReference>
<dbReference type="InterPro" id="IPR001048">
    <property type="entry name" value="Asp/Glu/Uridylate_kinase"/>
</dbReference>
<evidence type="ECO:0000313" key="10">
    <source>
        <dbReference type="EMBL" id="PQD97166.1"/>
    </source>
</evidence>
<dbReference type="EMBL" id="PKOZ01000001">
    <property type="protein sequence ID" value="PQD97166.1"/>
    <property type="molecule type" value="Genomic_DNA"/>
</dbReference>
<dbReference type="InterPro" id="IPR036974">
    <property type="entry name" value="PUA_sf"/>
</dbReference>
<dbReference type="InterPro" id="IPR005715">
    <property type="entry name" value="Glu_5kinase/COase_Synthase"/>
</dbReference>
<comment type="similarity">
    <text evidence="8">Belongs to the glutamate 5-kinase family.</text>
</comment>
<keyword evidence="5 8" id="KW-0547">Nucleotide-binding</keyword>
<feature type="binding site" evidence="8">
    <location>
        <begin position="168"/>
        <end position="169"/>
    </location>
    <ligand>
        <name>ATP</name>
        <dbReference type="ChEBI" id="CHEBI:30616"/>
    </ligand>
</feature>
<dbReference type="InterPro" id="IPR019797">
    <property type="entry name" value="Glutamate_5-kinase_CS"/>
</dbReference>
<evidence type="ECO:0000259" key="9">
    <source>
        <dbReference type="SMART" id="SM00359"/>
    </source>
</evidence>
<evidence type="ECO:0000256" key="6">
    <source>
        <dbReference type="ARBA" id="ARBA00022777"/>
    </source>
</evidence>
<evidence type="ECO:0000256" key="7">
    <source>
        <dbReference type="ARBA" id="ARBA00022840"/>
    </source>
</evidence>
<keyword evidence="7 8" id="KW-0067">ATP-binding</keyword>
<name>A0A2S7N565_9BACI</name>
<keyword evidence="2 8" id="KW-0028">Amino-acid biosynthesis</keyword>
<dbReference type="GO" id="GO:0055129">
    <property type="term" value="P:L-proline biosynthetic process"/>
    <property type="evidence" value="ECO:0007669"/>
    <property type="project" value="UniProtKB-UniRule"/>
</dbReference>
<dbReference type="Pfam" id="PF01472">
    <property type="entry name" value="PUA"/>
    <property type="match status" value="1"/>
</dbReference>
<dbReference type="CDD" id="cd21157">
    <property type="entry name" value="PUA_G5K"/>
    <property type="match status" value="1"/>
</dbReference>
<dbReference type="AlphaFoldDB" id="A0A2S7N565"/>
<dbReference type="UniPathway" id="UPA00098">
    <property type="reaction ID" value="UER00359"/>
</dbReference>
<protein>
    <recommendedName>
        <fullName evidence="8">Glutamate 5-kinase</fullName>
        <ecNumber evidence="8">2.7.2.11</ecNumber>
    </recommendedName>
    <alternativeName>
        <fullName evidence="8">Gamma-glutamyl kinase</fullName>
        <shortName evidence="8">GK</shortName>
    </alternativeName>
</protein>
<dbReference type="EC" id="2.7.2.11" evidence="8"/>
<evidence type="ECO:0000256" key="1">
    <source>
        <dbReference type="ARBA" id="ARBA00022490"/>
    </source>
</evidence>
<dbReference type="CDD" id="cd04242">
    <property type="entry name" value="AAK_G5K_ProB"/>
    <property type="match status" value="1"/>
</dbReference>